<protein>
    <submittedName>
        <fullName evidence="2">Uncharacterized protein</fullName>
    </submittedName>
</protein>
<dbReference type="OrthoDB" id="8964522at2759"/>
<reference evidence="2 3" key="1">
    <citation type="submission" date="2018-10" db="EMBL/GenBank/DDBJ databases">
        <title>Genome assembly for a Yunnan-Guizhou Plateau 3E fish, Anabarilius grahami (Regan), and its evolutionary and genetic applications.</title>
        <authorList>
            <person name="Jiang W."/>
        </authorList>
    </citation>
    <scope>NUCLEOTIDE SEQUENCE [LARGE SCALE GENOMIC DNA]</scope>
    <source>
        <strain evidence="2">AG-KIZ</strain>
        <tissue evidence="2">Muscle</tissue>
    </source>
</reference>
<dbReference type="Proteomes" id="UP000281406">
    <property type="component" value="Unassembled WGS sequence"/>
</dbReference>
<keyword evidence="3" id="KW-1185">Reference proteome</keyword>
<evidence type="ECO:0000256" key="1">
    <source>
        <dbReference type="SAM" id="Coils"/>
    </source>
</evidence>
<dbReference type="AlphaFoldDB" id="A0A3N0YVP9"/>
<comment type="caution">
    <text evidence="2">The sequence shown here is derived from an EMBL/GenBank/DDBJ whole genome shotgun (WGS) entry which is preliminary data.</text>
</comment>
<keyword evidence="1" id="KW-0175">Coiled coil</keyword>
<proteinExistence type="predicted"/>
<evidence type="ECO:0000313" key="2">
    <source>
        <dbReference type="EMBL" id="ROL50050.1"/>
    </source>
</evidence>
<organism evidence="2 3">
    <name type="scientific">Anabarilius grahami</name>
    <name type="common">Kanglang fish</name>
    <name type="synonym">Barilius grahami</name>
    <dbReference type="NCBI Taxonomy" id="495550"/>
    <lineage>
        <taxon>Eukaryota</taxon>
        <taxon>Metazoa</taxon>
        <taxon>Chordata</taxon>
        <taxon>Craniata</taxon>
        <taxon>Vertebrata</taxon>
        <taxon>Euteleostomi</taxon>
        <taxon>Actinopterygii</taxon>
        <taxon>Neopterygii</taxon>
        <taxon>Teleostei</taxon>
        <taxon>Ostariophysi</taxon>
        <taxon>Cypriniformes</taxon>
        <taxon>Xenocyprididae</taxon>
        <taxon>Xenocypridinae</taxon>
        <taxon>Xenocypridinae incertae sedis</taxon>
        <taxon>Anabarilius</taxon>
    </lineage>
</organism>
<sequence length="169" mass="19444">MLPEPAGSDPLSVEHVALPDLTGHMCEYLRSKRIPRGRRIQKEPTLGYRDRAFCTKCCEILNKASLDLMVFVIEFVQKELDDINKQITSTERQLNSMTTDLDFESLKTSLDSTITKNRQEICKMKLKKFKRDTVDYRDGWVRGYITSNIHNPGDLALHHVLLLNPVPLI</sequence>
<name>A0A3N0YVP9_ANAGA</name>
<accession>A0A3N0YVP9</accession>
<gene>
    <name evidence="2" type="ORF">DPX16_5809</name>
</gene>
<feature type="coiled-coil region" evidence="1">
    <location>
        <begin position="73"/>
        <end position="100"/>
    </location>
</feature>
<evidence type="ECO:0000313" key="3">
    <source>
        <dbReference type="Proteomes" id="UP000281406"/>
    </source>
</evidence>
<dbReference type="EMBL" id="RJVU01023003">
    <property type="protein sequence ID" value="ROL50050.1"/>
    <property type="molecule type" value="Genomic_DNA"/>
</dbReference>